<evidence type="ECO:0000256" key="1">
    <source>
        <dbReference type="SAM" id="Phobius"/>
    </source>
</evidence>
<dbReference type="STRING" id="68895.RR42_m1683"/>
<keyword evidence="1" id="KW-0472">Membrane</keyword>
<dbReference type="RefSeq" id="WP_043345614.1">
    <property type="nucleotide sequence ID" value="NZ_CP010536.1"/>
</dbReference>
<gene>
    <name evidence="2" type="ORF">RR42_m1683</name>
</gene>
<keyword evidence="1" id="KW-0812">Transmembrane</keyword>
<keyword evidence="3" id="KW-1185">Reference proteome</keyword>
<dbReference type="AlphaFoldDB" id="A0A0C4Y7V0"/>
<feature type="transmembrane region" description="Helical" evidence="1">
    <location>
        <begin position="187"/>
        <end position="208"/>
    </location>
</feature>
<organism evidence="2 3">
    <name type="scientific">Cupriavidus basilensis</name>
    <dbReference type="NCBI Taxonomy" id="68895"/>
    <lineage>
        <taxon>Bacteria</taxon>
        <taxon>Pseudomonadati</taxon>
        <taxon>Pseudomonadota</taxon>
        <taxon>Betaproteobacteria</taxon>
        <taxon>Burkholderiales</taxon>
        <taxon>Burkholderiaceae</taxon>
        <taxon>Cupriavidus</taxon>
    </lineage>
</organism>
<keyword evidence="1" id="KW-1133">Transmembrane helix</keyword>
<dbReference type="EMBL" id="CP010536">
    <property type="protein sequence ID" value="AJG19080.1"/>
    <property type="molecule type" value="Genomic_DNA"/>
</dbReference>
<dbReference type="OrthoDB" id="9987201at2"/>
<proteinExistence type="predicted"/>
<feature type="transmembrane region" description="Helical" evidence="1">
    <location>
        <begin position="215"/>
        <end position="239"/>
    </location>
</feature>
<evidence type="ECO:0000313" key="3">
    <source>
        <dbReference type="Proteomes" id="UP000031843"/>
    </source>
</evidence>
<name>A0A0C4Y7V0_9BURK</name>
<accession>A0A0C4Y7V0</accession>
<dbReference type="Proteomes" id="UP000031843">
    <property type="component" value="Chromosome main"/>
</dbReference>
<evidence type="ECO:0000313" key="2">
    <source>
        <dbReference type="EMBL" id="AJG19080.1"/>
    </source>
</evidence>
<protein>
    <submittedName>
        <fullName evidence="2">Uncharacterized protein</fullName>
    </submittedName>
</protein>
<feature type="transmembrane region" description="Helical" evidence="1">
    <location>
        <begin position="259"/>
        <end position="280"/>
    </location>
</feature>
<sequence>MHLCASTPIPDFNSLYNGALSAMTFPPGSISIPALPTLPNPIYPDISNINGEIVQLVQELQSYQMLTTFTAFLTPLTSFLGLSLSSILPPIPGTALTLIDLLAMNPAPIYSGISAALAAHGPSIFPYLKTPIFGSLSVPSIELVTTVKMVVKGYMNNLLDTVFGLINQVTGNLHLPAMPALPTLPTLARIEAMVIAAFPGFGSLTALINSGNASLNALLGAVVVPGFPALPALPVPLIPNYSSYEHEFNEGLNVLYSSLVAYPMTLIMSFVTGTLSMLGFSFPTVCITF</sequence>
<reference evidence="2 3" key="1">
    <citation type="journal article" date="2015" name="Genome Announc.">
        <title>Complete Genome Sequence of Cupriavidus basilensis 4G11, Isolated from the Oak Ridge Field Research Center Site.</title>
        <authorList>
            <person name="Ray J."/>
            <person name="Waters R.J."/>
            <person name="Skerker J.M."/>
            <person name="Kuehl J.V."/>
            <person name="Price M.N."/>
            <person name="Huang J."/>
            <person name="Chakraborty R."/>
            <person name="Arkin A.P."/>
            <person name="Deutschbauer A."/>
        </authorList>
    </citation>
    <scope>NUCLEOTIDE SEQUENCE [LARGE SCALE GENOMIC DNA]</scope>
    <source>
        <strain evidence="2">4G11</strain>
    </source>
</reference>
<dbReference type="KEGG" id="cbw:RR42_m1683"/>